<comment type="caution">
    <text evidence="1">The sequence shown here is derived from an EMBL/GenBank/DDBJ whole genome shotgun (WGS) entry which is preliminary data.</text>
</comment>
<name>A0A5B7FXA1_PORTR</name>
<sequence>MCGSSGMFQYCDVTITRGRVPFTPQVWDRLIDWVFIINIRATPNAPGKTSEEGLFKKVTYLLLASHKKVEGIKLTKQNVLTLYYLFSSALYAWYAGQHRQSDAAYSPRSLFTSPTRVKSSFNC</sequence>
<accession>A0A5B7FXA1</accession>
<gene>
    <name evidence="1" type="ORF">E2C01_045076</name>
</gene>
<dbReference type="AlphaFoldDB" id="A0A5B7FXA1"/>
<dbReference type="EMBL" id="VSRR010010046">
    <property type="protein sequence ID" value="MPC51232.1"/>
    <property type="molecule type" value="Genomic_DNA"/>
</dbReference>
<proteinExistence type="predicted"/>
<reference evidence="1 2" key="1">
    <citation type="submission" date="2019-05" db="EMBL/GenBank/DDBJ databases">
        <title>Another draft genome of Portunus trituberculatus and its Hox gene families provides insights of decapod evolution.</title>
        <authorList>
            <person name="Jeong J.-H."/>
            <person name="Song I."/>
            <person name="Kim S."/>
            <person name="Choi T."/>
            <person name="Kim D."/>
            <person name="Ryu S."/>
            <person name="Kim W."/>
        </authorList>
    </citation>
    <scope>NUCLEOTIDE SEQUENCE [LARGE SCALE GENOMIC DNA]</scope>
    <source>
        <tissue evidence="1">Muscle</tissue>
    </source>
</reference>
<protein>
    <submittedName>
        <fullName evidence="1">Uncharacterized protein</fullName>
    </submittedName>
</protein>
<keyword evidence="2" id="KW-1185">Reference proteome</keyword>
<dbReference type="Proteomes" id="UP000324222">
    <property type="component" value="Unassembled WGS sequence"/>
</dbReference>
<evidence type="ECO:0000313" key="2">
    <source>
        <dbReference type="Proteomes" id="UP000324222"/>
    </source>
</evidence>
<organism evidence="1 2">
    <name type="scientific">Portunus trituberculatus</name>
    <name type="common">Swimming crab</name>
    <name type="synonym">Neptunus trituberculatus</name>
    <dbReference type="NCBI Taxonomy" id="210409"/>
    <lineage>
        <taxon>Eukaryota</taxon>
        <taxon>Metazoa</taxon>
        <taxon>Ecdysozoa</taxon>
        <taxon>Arthropoda</taxon>
        <taxon>Crustacea</taxon>
        <taxon>Multicrustacea</taxon>
        <taxon>Malacostraca</taxon>
        <taxon>Eumalacostraca</taxon>
        <taxon>Eucarida</taxon>
        <taxon>Decapoda</taxon>
        <taxon>Pleocyemata</taxon>
        <taxon>Brachyura</taxon>
        <taxon>Eubrachyura</taxon>
        <taxon>Portunoidea</taxon>
        <taxon>Portunidae</taxon>
        <taxon>Portuninae</taxon>
        <taxon>Portunus</taxon>
    </lineage>
</organism>
<evidence type="ECO:0000313" key="1">
    <source>
        <dbReference type="EMBL" id="MPC51232.1"/>
    </source>
</evidence>